<dbReference type="Pfam" id="PF13649">
    <property type="entry name" value="Methyltransf_25"/>
    <property type="match status" value="1"/>
</dbReference>
<dbReference type="Proteomes" id="UP000286931">
    <property type="component" value="Unassembled WGS sequence"/>
</dbReference>
<feature type="domain" description="Methyltransferase" evidence="2">
    <location>
        <begin position="69"/>
        <end position="161"/>
    </location>
</feature>
<dbReference type="InterPro" id="IPR029063">
    <property type="entry name" value="SAM-dependent_MTases_sf"/>
</dbReference>
<feature type="region of interest" description="Disordered" evidence="1">
    <location>
        <begin position="1"/>
        <end position="23"/>
    </location>
</feature>
<dbReference type="Gene3D" id="2.20.130.10">
    <property type="entry name" value="CAC2371-like domains"/>
    <property type="match status" value="1"/>
</dbReference>
<dbReference type="PANTHER" id="PTHR43464:SF92">
    <property type="entry name" value="SLR1071 PROTEIN"/>
    <property type="match status" value="1"/>
</dbReference>
<evidence type="ECO:0000313" key="3">
    <source>
        <dbReference type="EMBL" id="GCD96593.1"/>
    </source>
</evidence>
<dbReference type="GO" id="GO:0032259">
    <property type="term" value="P:methylation"/>
    <property type="evidence" value="ECO:0007669"/>
    <property type="project" value="UniProtKB-KW"/>
</dbReference>
<dbReference type="AlphaFoldDB" id="A0A401YPS6"/>
<comment type="caution">
    <text evidence="3">The sequence shown here is derived from an EMBL/GenBank/DDBJ whole genome shotgun (WGS) entry which is preliminary data.</text>
</comment>
<dbReference type="GO" id="GO:0008168">
    <property type="term" value="F:methyltransferase activity"/>
    <property type="evidence" value="ECO:0007669"/>
    <property type="project" value="UniProtKB-KW"/>
</dbReference>
<name>A0A401YPS6_9ACTN</name>
<evidence type="ECO:0000259" key="2">
    <source>
        <dbReference type="Pfam" id="PF13649"/>
    </source>
</evidence>
<evidence type="ECO:0000313" key="4">
    <source>
        <dbReference type="Proteomes" id="UP000286931"/>
    </source>
</evidence>
<organism evidence="3 4">
    <name type="scientific">Embleya hyalina</name>
    <dbReference type="NCBI Taxonomy" id="516124"/>
    <lineage>
        <taxon>Bacteria</taxon>
        <taxon>Bacillati</taxon>
        <taxon>Actinomycetota</taxon>
        <taxon>Actinomycetes</taxon>
        <taxon>Kitasatosporales</taxon>
        <taxon>Streptomycetaceae</taxon>
        <taxon>Embleya</taxon>
    </lineage>
</organism>
<sequence>MDTRIAARPGSGRDEHPRSVRSREWTDVSTRNLLTDTPELYERRFPDPGRLAARWTDAILRRHRAGPRVLDVGCGTGRDAAWLQAHAAREVVGIDTSAAMVRHARAHHPGPDYRLADMRDFDLGRVFDAVVCLDSALLYCHENADLAAFLDRCREHLVPGGLFVAELRNGAYFLQGAEGARPEPEPRTDTVVRAGVTYTSRTTLWVDHTAQLLRRRREWTSDDGVPPRVQHSAWRLLFPRELGYFLDVAGFDVLDLHDRPGPRTDPPWTEGAPPAATGHGDRLHVVARRR</sequence>
<protein>
    <submittedName>
        <fullName evidence="3">Methyltransferase</fullName>
    </submittedName>
</protein>
<dbReference type="CDD" id="cd02440">
    <property type="entry name" value="AdoMet_MTases"/>
    <property type="match status" value="1"/>
</dbReference>
<reference evidence="3 4" key="1">
    <citation type="submission" date="2018-12" db="EMBL/GenBank/DDBJ databases">
        <title>Draft genome sequence of Embleya hyalina NBRC 13850T.</title>
        <authorList>
            <person name="Komaki H."/>
            <person name="Hosoyama A."/>
            <person name="Kimura A."/>
            <person name="Ichikawa N."/>
            <person name="Tamura T."/>
        </authorList>
    </citation>
    <scope>NUCLEOTIDE SEQUENCE [LARGE SCALE GENOMIC DNA]</scope>
    <source>
        <strain evidence="3 4">NBRC 13850</strain>
    </source>
</reference>
<dbReference type="InterPro" id="IPR041698">
    <property type="entry name" value="Methyltransf_25"/>
</dbReference>
<keyword evidence="3" id="KW-0489">Methyltransferase</keyword>
<keyword evidence="4" id="KW-1185">Reference proteome</keyword>
<proteinExistence type="predicted"/>
<gene>
    <name evidence="3" type="ORF">EHYA_04280</name>
</gene>
<dbReference type="EMBL" id="BIFH01000021">
    <property type="protein sequence ID" value="GCD96593.1"/>
    <property type="molecule type" value="Genomic_DNA"/>
</dbReference>
<evidence type="ECO:0000256" key="1">
    <source>
        <dbReference type="SAM" id="MobiDB-lite"/>
    </source>
</evidence>
<dbReference type="Gene3D" id="3.40.50.150">
    <property type="entry name" value="Vaccinia Virus protein VP39"/>
    <property type="match status" value="1"/>
</dbReference>
<dbReference type="SUPFAM" id="SSF53335">
    <property type="entry name" value="S-adenosyl-L-methionine-dependent methyltransferases"/>
    <property type="match status" value="1"/>
</dbReference>
<dbReference type="PANTHER" id="PTHR43464">
    <property type="entry name" value="METHYLTRANSFERASE"/>
    <property type="match status" value="1"/>
</dbReference>
<keyword evidence="3" id="KW-0808">Transferase</keyword>
<accession>A0A401YPS6</accession>